<evidence type="ECO:0000313" key="3">
    <source>
        <dbReference type="Proteomes" id="UP000623967"/>
    </source>
</evidence>
<sequence>VEAIVYGQTRLAYALLDKAPVRQKVESNADYAWLLLQSAAKCDGALVFHLMTNFPDAMERAVASEREYRDDDGKLISLAREELQRLVHEVMERSASRTHIAPAQAGRGESDA</sequence>
<name>A0ABS1TQJ2_9BACI</name>
<protein>
    <submittedName>
        <fullName evidence="2">Uncharacterized protein</fullName>
    </submittedName>
</protein>
<organism evidence="2 3">
    <name type="scientific">Neobacillus paridis</name>
    <dbReference type="NCBI Taxonomy" id="2803862"/>
    <lineage>
        <taxon>Bacteria</taxon>
        <taxon>Bacillati</taxon>
        <taxon>Bacillota</taxon>
        <taxon>Bacilli</taxon>
        <taxon>Bacillales</taxon>
        <taxon>Bacillaceae</taxon>
        <taxon>Neobacillus</taxon>
    </lineage>
</organism>
<keyword evidence="3" id="KW-1185">Reference proteome</keyword>
<dbReference type="EMBL" id="JAESWB010000220">
    <property type="protein sequence ID" value="MBL4953532.1"/>
    <property type="molecule type" value="Genomic_DNA"/>
</dbReference>
<feature type="non-terminal residue" evidence="2">
    <location>
        <position position="1"/>
    </location>
</feature>
<comment type="caution">
    <text evidence="2">The sequence shown here is derived from an EMBL/GenBank/DDBJ whole genome shotgun (WGS) entry which is preliminary data.</text>
</comment>
<accession>A0ABS1TQJ2</accession>
<reference evidence="2 3" key="1">
    <citation type="submission" date="2021-01" db="EMBL/GenBank/DDBJ databases">
        <title>Genome public.</title>
        <authorList>
            <person name="Liu C."/>
            <person name="Sun Q."/>
        </authorList>
    </citation>
    <scope>NUCLEOTIDE SEQUENCE [LARGE SCALE GENOMIC DNA]</scope>
    <source>
        <strain evidence="2 3">YIM B02564</strain>
    </source>
</reference>
<gene>
    <name evidence="2" type="ORF">JK635_15165</name>
</gene>
<proteinExistence type="predicted"/>
<evidence type="ECO:0000256" key="1">
    <source>
        <dbReference type="SAM" id="MobiDB-lite"/>
    </source>
</evidence>
<feature type="region of interest" description="Disordered" evidence="1">
    <location>
        <begin position="92"/>
        <end position="112"/>
    </location>
</feature>
<evidence type="ECO:0000313" key="2">
    <source>
        <dbReference type="EMBL" id="MBL4953532.1"/>
    </source>
</evidence>
<dbReference type="Proteomes" id="UP000623967">
    <property type="component" value="Unassembled WGS sequence"/>
</dbReference>